<keyword evidence="3" id="KW-0413">Isomerase</keyword>
<proteinExistence type="predicted"/>
<dbReference type="InterPro" id="IPR029045">
    <property type="entry name" value="ClpP/crotonase-like_dom_sf"/>
</dbReference>
<evidence type="ECO:0000256" key="1">
    <source>
        <dbReference type="ARBA" id="ARBA00004275"/>
    </source>
</evidence>
<evidence type="ECO:0000256" key="3">
    <source>
        <dbReference type="ARBA" id="ARBA00023235"/>
    </source>
</evidence>
<feature type="non-terminal residue" evidence="4">
    <location>
        <position position="133"/>
    </location>
</feature>
<dbReference type="GO" id="GO:0004165">
    <property type="term" value="F:delta(3)-delta(2)-enoyl-CoA isomerase activity"/>
    <property type="evidence" value="ECO:0007669"/>
    <property type="project" value="UniProtKB-ARBA"/>
</dbReference>
<dbReference type="AlphaFoldDB" id="A0A382VK75"/>
<protein>
    <recommendedName>
        <fullName evidence="5">Enoyl-CoA hydratase</fullName>
    </recommendedName>
</protein>
<reference evidence="4" key="1">
    <citation type="submission" date="2018-05" db="EMBL/GenBank/DDBJ databases">
        <authorList>
            <person name="Lanie J.A."/>
            <person name="Ng W.-L."/>
            <person name="Kazmierczak K.M."/>
            <person name="Andrzejewski T.M."/>
            <person name="Davidsen T.M."/>
            <person name="Wayne K.J."/>
            <person name="Tettelin H."/>
            <person name="Glass J.I."/>
            <person name="Rusch D."/>
            <person name="Podicherti R."/>
            <person name="Tsui H.-C.T."/>
            <person name="Winkler M.E."/>
        </authorList>
    </citation>
    <scope>NUCLEOTIDE SEQUENCE</scope>
</reference>
<accession>A0A382VK75</accession>
<keyword evidence="2" id="KW-0576">Peroxisome</keyword>
<dbReference type="Pfam" id="PF00378">
    <property type="entry name" value="ECH_1"/>
    <property type="match status" value="1"/>
</dbReference>
<evidence type="ECO:0000313" key="4">
    <source>
        <dbReference type="EMBL" id="SVD46405.1"/>
    </source>
</evidence>
<dbReference type="PANTHER" id="PTHR43684">
    <property type="match status" value="1"/>
</dbReference>
<organism evidence="4">
    <name type="scientific">marine metagenome</name>
    <dbReference type="NCBI Taxonomy" id="408172"/>
    <lineage>
        <taxon>unclassified sequences</taxon>
        <taxon>metagenomes</taxon>
        <taxon>ecological metagenomes</taxon>
    </lineage>
</organism>
<dbReference type="SUPFAM" id="SSF52096">
    <property type="entry name" value="ClpP/crotonase"/>
    <property type="match status" value="1"/>
</dbReference>
<evidence type="ECO:0000256" key="2">
    <source>
        <dbReference type="ARBA" id="ARBA00023140"/>
    </source>
</evidence>
<name>A0A382VK75_9ZZZZ</name>
<sequence length="133" mass="15341">MPWEYIKYNKKNNIAHIKLDNSSKKNSFNLIMREELKEVINAISVDNDIKVLIFSSTSENFSSGADLSEFNTFPSIVKSNQIAKYKNLWIDLYQFEKPIISLTRGWAIGAGFELLMLSDFVFAHTSSKFFMPE</sequence>
<dbReference type="Gene3D" id="3.90.226.10">
    <property type="entry name" value="2-enoyl-CoA Hydratase, Chain A, domain 1"/>
    <property type="match status" value="1"/>
</dbReference>
<dbReference type="GO" id="GO:0005777">
    <property type="term" value="C:peroxisome"/>
    <property type="evidence" value="ECO:0007669"/>
    <property type="project" value="UniProtKB-SubCell"/>
</dbReference>
<dbReference type="EMBL" id="UINC01152294">
    <property type="protein sequence ID" value="SVD46405.1"/>
    <property type="molecule type" value="Genomic_DNA"/>
</dbReference>
<comment type="subcellular location">
    <subcellularLocation>
        <location evidence="1">Peroxisome</location>
    </subcellularLocation>
</comment>
<dbReference type="CDD" id="cd06558">
    <property type="entry name" value="crotonase-like"/>
    <property type="match status" value="1"/>
</dbReference>
<dbReference type="PANTHER" id="PTHR43684:SF1">
    <property type="entry name" value="ENOYL-COA DELTA ISOMERASE 2"/>
    <property type="match status" value="1"/>
</dbReference>
<dbReference type="InterPro" id="IPR051053">
    <property type="entry name" value="ECH/Chromodomain_protein"/>
</dbReference>
<gene>
    <name evidence="4" type="ORF">METZ01_LOCUS399259</name>
</gene>
<evidence type="ECO:0008006" key="5">
    <source>
        <dbReference type="Google" id="ProtNLM"/>
    </source>
</evidence>
<dbReference type="InterPro" id="IPR001753">
    <property type="entry name" value="Enoyl-CoA_hydra/iso"/>
</dbReference>